<protein>
    <recommendedName>
        <fullName evidence="3">Adhesin domain-containing protein</fullName>
    </recommendedName>
</protein>
<dbReference type="AlphaFoldDB" id="A0A2V4MTY8"/>
<accession>A0A2V4MTY8</accession>
<reference evidence="1 2" key="1">
    <citation type="submission" date="2018-03" db="EMBL/GenBank/DDBJ databases">
        <title>Bioinformatic expansion and discovery of thiopeptide antibiotics.</title>
        <authorList>
            <person name="Schwalen C.J."/>
            <person name="Hudson G.A."/>
            <person name="Mitchell D.A."/>
        </authorList>
    </citation>
    <scope>NUCLEOTIDE SEQUENCE [LARGE SCALE GENOMIC DNA]</scope>
    <source>
        <strain evidence="1 2">ATCC 21389</strain>
    </source>
</reference>
<evidence type="ECO:0008006" key="3">
    <source>
        <dbReference type="Google" id="ProtNLM"/>
    </source>
</evidence>
<dbReference type="EMBL" id="PYBW01000142">
    <property type="protein sequence ID" value="PYC68040.1"/>
    <property type="molecule type" value="Genomic_DNA"/>
</dbReference>
<evidence type="ECO:0000313" key="1">
    <source>
        <dbReference type="EMBL" id="PYC68040.1"/>
    </source>
</evidence>
<evidence type="ECO:0000313" key="2">
    <source>
        <dbReference type="Proteomes" id="UP000248039"/>
    </source>
</evidence>
<keyword evidence="2" id="KW-1185">Reference proteome</keyword>
<proteinExistence type="predicted"/>
<dbReference type="Proteomes" id="UP000248039">
    <property type="component" value="Unassembled WGS sequence"/>
</dbReference>
<organism evidence="1 2">
    <name type="scientific">Streptomyces tateyamensis</name>
    <dbReference type="NCBI Taxonomy" id="565073"/>
    <lineage>
        <taxon>Bacteria</taxon>
        <taxon>Bacillati</taxon>
        <taxon>Actinomycetota</taxon>
        <taxon>Actinomycetes</taxon>
        <taxon>Kitasatosporales</taxon>
        <taxon>Streptomycetaceae</taxon>
        <taxon>Streptomyces</taxon>
    </lineage>
</organism>
<dbReference type="OrthoDB" id="5243271at2"/>
<gene>
    <name evidence="1" type="ORF">C7C46_29755</name>
</gene>
<comment type="caution">
    <text evidence="1">The sequence shown here is derived from an EMBL/GenBank/DDBJ whole genome shotgun (WGS) entry which is preliminary data.</text>
</comment>
<dbReference type="RefSeq" id="WP_110673034.1">
    <property type="nucleotide sequence ID" value="NZ_PYBW01000142.1"/>
</dbReference>
<sequence length="262" mass="26850">MVRAAPERRTWRLLAALSAALVLLLGAGTAWKVLAEQEQDEPFRYAGGITAVELDLENSSVQVIGEAGSAVSITQHERWTVDRPRVTRAVTGSTLHLTARCPRSWVLLAGRCGVQFALVVPPTTRLTAKGGASAVYAEGLTGEISARAGSGSVTLKRDSGPIAVRVDSGSVTGQELGSARVKAQADSGSVTLGFVQPPQELTLVTDSGSATATLPRGSGYQVVSSVGSGSSDVDPGLQDASSRRTITATTGSGSLSLGYGSG</sequence>
<name>A0A2V4MTY8_9ACTN</name>